<organism evidence="1 2">
    <name type="scientific">Methylobacterium aerolatum</name>
    <dbReference type="NCBI Taxonomy" id="418708"/>
    <lineage>
        <taxon>Bacteria</taxon>
        <taxon>Pseudomonadati</taxon>
        <taxon>Pseudomonadota</taxon>
        <taxon>Alphaproteobacteria</taxon>
        <taxon>Hyphomicrobiales</taxon>
        <taxon>Methylobacteriaceae</taxon>
        <taxon>Methylobacterium</taxon>
    </lineage>
</organism>
<dbReference type="RefSeq" id="WP_238204111.1">
    <property type="nucleotide sequence ID" value="NZ_BPQE01000017.1"/>
</dbReference>
<comment type="caution">
    <text evidence="1">The sequence shown here is derived from an EMBL/GenBank/DDBJ whole genome shotgun (WGS) entry which is preliminary data.</text>
</comment>
<name>A0ABU0HWA3_9HYPH</name>
<dbReference type="EMBL" id="JAUSVP010000002">
    <property type="protein sequence ID" value="MDQ0446172.1"/>
    <property type="molecule type" value="Genomic_DNA"/>
</dbReference>
<keyword evidence="2" id="KW-1185">Reference proteome</keyword>
<accession>A0ABU0HWA3</accession>
<evidence type="ECO:0008006" key="3">
    <source>
        <dbReference type="Google" id="ProtNLM"/>
    </source>
</evidence>
<evidence type="ECO:0000313" key="2">
    <source>
        <dbReference type="Proteomes" id="UP001231124"/>
    </source>
</evidence>
<gene>
    <name evidence="1" type="ORF">QO012_000661</name>
</gene>
<reference evidence="1 2" key="1">
    <citation type="submission" date="2023-07" db="EMBL/GenBank/DDBJ databases">
        <title>Genomic Encyclopedia of Type Strains, Phase IV (KMG-IV): sequencing the most valuable type-strain genomes for metagenomic binning, comparative biology and taxonomic classification.</title>
        <authorList>
            <person name="Goeker M."/>
        </authorList>
    </citation>
    <scope>NUCLEOTIDE SEQUENCE [LARGE SCALE GENOMIC DNA]</scope>
    <source>
        <strain evidence="1 2">DSM 19013</strain>
    </source>
</reference>
<proteinExistence type="predicted"/>
<dbReference type="Proteomes" id="UP001231124">
    <property type="component" value="Unassembled WGS sequence"/>
</dbReference>
<evidence type="ECO:0000313" key="1">
    <source>
        <dbReference type="EMBL" id="MDQ0446172.1"/>
    </source>
</evidence>
<sequence length="94" mass="10686">MSDFTALIAKAITPAMPREEREAVYTMVRDAVARLQERDGFSSDDPRAALRRHLVEETIRDIEGDLSRFEALRKLEAAFAAQSVEHKAQGSRRR</sequence>
<protein>
    <recommendedName>
        <fullName evidence="3">Addiction module antitoxin RelB</fullName>
    </recommendedName>
</protein>